<dbReference type="AlphaFoldDB" id="A0A0A0KRI8"/>
<reference evidence="1 2" key="1">
    <citation type="journal article" date="2009" name="Nat. Genet.">
        <title>The genome of the cucumber, Cucumis sativus L.</title>
        <authorList>
            <person name="Huang S."/>
            <person name="Li R."/>
            <person name="Zhang Z."/>
            <person name="Li L."/>
            <person name="Gu X."/>
            <person name="Fan W."/>
            <person name="Lucas W.J."/>
            <person name="Wang X."/>
            <person name="Xie B."/>
            <person name="Ni P."/>
            <person name="Ren Y."/>
            <person name="Zhu H."/>
            <person name="Li J."/>
            <person name="Lin K."/>
            <person name="Jin W."/>
            <person name="Fei Z."/>
            <person name="Li G."/>
            <person name="Staub J."/>
            <person name="Kilian A."/>
            <person name="van der Vossen E.A."/>
            <person name="Wu Y."/>
            <person name="Guo J."/>
            <person name="He J."/>
            <person name="Jia Z."/>
            <person name="Ren Y."/>
            <person name="Tian G."/>
            <person name="Lu Y."/>
            <person name="Ruan J."/>
            <person name="Qian W."/>
            <person name="Wang M."/>
            <person name="Huang Q."/>
            <person name="Li B."/>
            <person name="Xuan Z."/>
            <person name="Cao J."/>
            <person name="Asan"/>
            <person name="Wu Z."/>
            <person name="Zhang J."/>
            <person name="Cai Q."/>
            <person name="Bai Y."/>
            <person name="Zhao B."/>
            <person name="Han Y."/>
            <person name="Li Y."/>
            <person name="Li X."/>
            <person name="Wang S."/>
            <person name="Shi Q."/>
            <person name="Liu S."/>
            <person name="Cho W.K."/>
            <person name="Kim J.Y."/>
            <person name="Xu Y."/>
            <person name="Heller-Uszynska K."/>
            <person name="Miao H."/>
            <person name="Cheng Z."/>
            <person name="Zhang S."/>
            <person name="Wu J."/>
            <person name="Yang Y."/>
            <person name="Kang H."/>
            <person name="Li M."/>
            <person name="Liang H."/>
            <person name="Ren X."/>
            <person name="Shi Z."/>
            <person name="Wen M."/>
            <person name="Jian M."/>
            <person name="Yang H."/>
            <person name="Zhang G."/>
            <person name="Yang Z."/>
            <person name="Chen R."/>
            <person name="Liu S."/>
            <person name="Li J."/>
            <person name="Ma L."/>
            <person name="Liu H."/>
            <person name="Zhou Y."/>
            <person name="Zhao J."/>
            <person name="Fang X."/>
            <person name="Li G."/>
            <person name="Fang L."/>
            <person name="Li Y."/>
            <person name="Liu D."/>
            <person name="Zheng H."/>
            <person name="Zhang Y."/>
            <person name="Qin N."/>
            <person name="Li Z."/>
            <person name="Yang G."/>
            <person name="Yang S."/>
            <person name="Bolund L."/>
            <person name="Kristiansen K."/>
            <person name="Zheng H."/>
            <person name="Li S."/>
            <person name="Zhang X."/>
            <person name="Yang H."/>
            <person name="Wang J."/>
            <person name="Sun R."/>
            <person name="Zhang B."/>
            <person name="Jiang S."/>
            <person name="Wang J."/>
            <person name="Du Y."/>
            <person name="Li S."/>
        </authorList>
    </citation>
    <scope>NUCLEOTIDE SEQUENCE [LARGE SCALE GENOMIC DNA]</scope>
    <source>
        <strain evidence="2">cv. 9930</strain>
    </source>
</reference>
<reference evidence="1 2" key="2">
    <citation type="journal article" date="2009" name="PLoS ONE">
        <title>An integrated genetic and cytogenetic map of the cucumber genome.</title>
        <authorList>
            <person name="Ren Y."/>
            <person name="Zhang Z."/>
            <person name="Liu J."/>
            <person name="Staub J.E."/>
            <person name="Han Y."/>
            <person name="Cheng Z."/>
            <person name="Li X."/>
            <person name="Lu J."/>
            <person name="Miao H."/>
            <person name="Kang H."/>
            <person name="Xie B."/>
            <person name="Gu X."/>
            <person name="Wang X."/>
            <person name="Du Y."/>
            <person name="Jin W."/>
            <person name="Huang S."/>
        </authorList>
    </citation>
    <scope>NUCLEOTIDE SEQUENCE [LARGE SCALE GENOMIC DNA]</scope>
    <source>
        <strain evidence="2">cv. 9930</strain>
    </source>
</reference>
<keyword evidence="2" id="KW-1185">Reference proteome</keyword>
<evidence type="ECO:0000313" key="1">
    <source>
        <dbReference type="EMBL" id="KGN50987.1"/>
    </source>
</evidence>
<dbReference type="Gramene" id="KGN50987">
    <property type="protein sequence ID" value="KGN50987"/>
    <property type="gene ID" value="Csa_5G385390"/>
</dbReference>
<dbReference type="EMBL" id="CM002926">
    <property type="protein sequence ID" value="KGN50987.1"/>
    <property type="molecule type" value="Genomic_DNA"/>
</dbReference>
<organism evidence="1 2">
    <name type="scientific">Cucumis sativus</name>
    <name type="common">Cucumber</name>
    <dbReference type="NCBI Taxonomy" id="3659"/>
    <lineage>
        <taxon>Eukaryota</taxon>
        <taxon>Viridiplantae</taxon>
        <taxon>Streptophyta</taxon>
        <taxon>Embryophyta</taxon>
        <taxon>Tracheophyta</taxon>
        <taxon>Spermatophyta</taxon>
        <taxon>Magnoliopsida</taxon>
        <taxon>eudicotyledons</taxon>
        <taxon>Gunneridae</taxon>
        <taxon>Pentapetalae</taxon>
        <taxon>rosids</taxon>
        <taxon>fabids</taxon>
        <taxon>Cucurbitales</taxon>
        <taxon>Cucurbitaceae</taxon>
        <taxon>Benincaseae</taxon>
        <taxon>Cucumis</taxon>
    </lineage>
</organism>
<protein>
    <submittedName>
        <fullName evidence="1">Uncharacterized protein</fullName>
    </submittedName>
</protein>
<dbReference type="Proteomes" id="UP000029981">
    <property type="component" value="Chromosome 5"/>
</dbReference>
<evidence type="ECO:0000313" key="2">
    <source>
        <dbReference type="Proteomes" id="UP000029981"/>
    </source>
</evidence>
<sequence length="77" mass="8658">MGVNWTGKRRRERKTRCYVEVKVAERTAEPRATAIGWGIGRLAGELDWEFGGNGGTFPFCCLLVRYQVQYISSSSSP</sequence>
<reference evidence="1 2" key="4">
    <citation type="journal article" date="2011" name="BMC Genomics">
        <title>RNA-Seq improves annotation of protein-coding genes in the cucumber genome.</title>
        <authorList>
            <person name="Li Z."/>
            <person name="Zhang Z."/>
            <person name="Yan P."/>
            <person name="Huang S."/>
            <person name="Fei Z."/>
            <person name="Lin K."/>
        </authorList>
    </citation>
    <scope>NUCLEOTIDE SEQUENCE [LARGE SCALE GENOMIC DNA]</scope>
    <source>
        <strain evidence="2">cv. 9930</strain>
    </source>
</reference>
<proteinExistence type="predicted"/>
<reference evidence="1 2" key="3">
    <citation type="journal article" date="2010" name="BMC Genomics">
        <title>Transcriptome sequencing and comparative analysis of cucumber flowers with different sex types.</title>
        <authorList>
            <person name="Guo S."/>
            <person name="Zheng Y."/>
            <person name="Joung J.G."/>
            <person name="Liu S."/>
            <person name="Zhang Z."/>
            <person name="Crasta O.R."/>
            <person name="Sobral B.W."/>
            <person name="Xu Y."/>
            <person name="Huang S."/>
            <person name="Fei Z."/>
        </authorList>
    </citation>
    <scope>NUCLEOTIDE SEQUENCE [LARGE SCALE GENOMIC DNA]</scope>
    <source>
        <strain evidence="2">cv. 9930</strain>
    </source>
</reference>
<gene>
    <name evidence="1" type="ORF">Csa_5G385390</name>
</gene>
<name>A0A0A0KRI8_CUCSA</name>
<accession>A0A0A0KRI8</accession>